<keyword evidence="2" id="KW-1185">Reference proteome</keyword>
<dbReference type="EMBL" id="CM042010">
    <property type="protein sequence ID" value="KAI3782833.1"/>
    <property type="molecule type" value="Genomic_DNA"/>
</dbReference>
<proteinExistence type="predicted"/>
<accession>A0ACB9GI36</accession>
<name>A0ACB9GI36_CICIN</name>
<organism evidence="1 2">
    <name type="scientific">Cichorium intybus</name>
    <name type="common">Chicory</name>
    <dbReference type="NCBI Taxonomy" id="13427"/>
    <lineage>
        <taxon>Eukaryota</taxon>
        <taxon>Viridiplantae</taxon>
        <taxon>Streptophyta</taxon>
        <taxon>Embryophyta</taxon>
        <taxon>Tracheophyta</taxon>
        <taxon>Spermatophyta</taxon>
        <taxon>Magnoliopsida</taxon>
        <taxon>eudicotyledons</taxon>
        <taxon>Gunneridae</taxon>
        <taxon>Pentapetalae</taxon>
        <taxon>asterids</taxon>
        <taxon>campanulids</taxon>
        <taxon>Asterales</taxon>
        <taxon>Asteraceae</taxon>
        <taxon>Cichorioideae</taxon>
        <taxon>Cichorieae</taxon>
        <taxon>Cichoriinae</taxon>
        <taxon>Cichorium</taxon>
    </lineage>
</organism>
<protein>
    <submittedName>
        <fullName evidence="1">Uncharacterized protein</fullName>
    </submittedName>
</protein>
<dbReference type="Proteomes" id="UP001055811">
    <property type="component" value="Linkage Group LG02"/>
</dbReference>
<comment type="caution">
    <text evidence="1">The sequence shown here is derived from an EMBL/GenBank/DDBJ whole genome shotgun (WGS) entry which is preliminary data.</text>
</comment>
<evidence type="ECO:0000313" key="1">
    <source>
        <dbReference type="EMBL" id="KAI3782833.1"/>
    </source>
</evidence>
<sequence length="279" mass="30038">MREGAKEKSEALHRKRYTSAVISRPNVPHENFENNDDVRSSVVVPSYHTMDLSTDGLVDGMMVEHGSSEGNDENGIDLAAPAGIDRDEGDGMVMDDSSSDGSDGEDDRILTIESSGDLSALLVSGGGSSESLLKPVDGGDKAQTPQTVDLDKAYCEKHGCQDGPKGDYFPDYTMEDTAPHMHGSMNKGSPLINLYSNLTTLDNTLGKGSHNFKKKGITFPLTNLNPNFTNLEKGLNIPPSSCHREKNISPTLGSDNHISHGVIMQPIISPSLICNFLTF</sequence>
<reference evidence="1 2" key="2">
    <citation type="journal article" date="2022" name="Mol. Ecol. Resour.">
        <title>The genomes of chicory, endive, great burdock and yacon provide insights into Asteraceae paleo-polyploidization history and plant inulin production.</title>
        <authorList>
            <person name="Fan W."/>
            <person name="Wang S."/>
            <person name="Wang H."/>
            <person name="Wang A."/>
            <person name="Jiang F."/>
            <person name="Liu H."/>
            <person name="Zhao H."/>
            <person name="Xu D."/>
            <person name="Zhang Y."/>
        </authorList>
    </citation>
    <scope>NUCLEOTIDE SEQUENCE [LARGE SCALE GENOMIC DNA]</scope>
    <source>
        <strain evidence="2">cv. Punajuju</strain>
        <tissue evidence="1">Leaves</tissue>
    </source>
</reference>
<gene>
    <name evidence="1" type="ORF">L2E82_12890</name>
</gene>
<reference evidence="2" key="1">
    <citation type="journal article" date="2022" name="Mol. Ecol. Resour.">
        <title>The genomes of chicory, endive, great burdock and yacon provide insights into Asteraceae palaeo-polyploidization history and plant inulin production.</title>
        <authorList>
            <person name="Fan W."/>
            <person name="Wang S."/>
            <person name="Wang H."/>
            <person name="Wang A."/>
            <person name="Jiang F."/>
            <person name="Liu H."/>
            <person name="Zhao H."/>
            <person name="Xu D."/>
            <person name="Zhang Y."/>
        </authorList>
    </citation>
    <scope>NUCLEOTIDE SEQUENCE [LARGE SCALE GENOMIC DNA]</scope>
    <source>
        <strain evidence="2">cv. Punajuju</strain>
    </source>
</reference>
<evidence type="ECO:0000313" key="2">
    <source>
        <dbReference type="Proteomes" id="UP001055811"/>
    </source>
</evidence>